<keyword evidence="2" id="KW-1003">Cell membrane</keyword>
<accession>A0ABN1K0H8</accession>
<evidence type="ECO:0000256" key="5">
    <source>
        <dbReference type="ARBA" id="ARBA00023136"/>
    </source>
</evidence>
<sequence>MAHDTTHGEHSGAKKRIWQVFIILSILTIVEVVLGIFKPDFLVHTDLVSLSLLNWIFIVLTIIKAYYIVWAFMHMEHEAASLRRVVVWTGVFLISYLIAILLIEGTYIQEIYESGYITWDF</sequence>
<dbReference type="EMBL" id="BAAAGG010000001">
    <property type="protein sequence ID" value="GAA0751244.1"/>
    <property type="molecule type" value="Genomic_DNA"/>
</dbReference>
<reference evidence="7 8" key="1">
    <citation type="journal article" date="2019" name="Int. J. Syst. Evol. Microbiol.">
        <title>The Global Catalogue of Microorganisms (GCM) 10K type strain sequencing project: providing services to taxonomists for standard genome sequencing and annotation.</title>
        <authorList>
            <consortium name="The Broad Institute Genomics Platform"/>
            <consortium name="The Broad Institute Genome Sequencing Center for Infectious Disease"/>
            <person name="Wu L."/>
            <person name="Ma J."/>
        </authorList>
    </citation>
    <scope>NUCLEOTIDE SEQUENCE [LARGE SCALE GENOMIC DNA]</scope>
    <source>
        <strain evidence="7 8">JCM 16231</strain>
    </source>
</reference>
<keyword evidence="5 6" id="KW-0472">Membrane</keyword>
<protein>
    <submittedName>
        <fullName evidence="7">Cytochrome C oxidase subunit IV family protein</fullName>
    </submittedName>
</protein>
<comment type="subcellular location">
    <subcellularLocation>
        <location evidence="1">Cell membrane</location>
        <topology evidence="1">Multi-pass membrane protein</topology>
    </subcellularLocation>
</comment>
<evidence type="ECO:0000256" key="3">
    <source>
        <dbReference type="ARBA" id="ARBA00022692"/>
    </source>
</evidence>
<evidence type="ECO:0000256" key="4">
    <source>
        <dbReference type="ARBA" id="ARBA00022989"/>
    </source>
</evidence>
<organism evidence="7 8">
    <name type="scientific">Psychroflexus lacisalsi</name>
    <dbReference type="NCBI Taxonomy" id="503928"/>
    <lineage>
        <taxon>Bacteria</taxon>
        <taxon>Pseudomonadati</taxon>
        <taxon>Bacteroidota</taxon>
        <taxon>Flavobacteriia</taxon>
        <taxon>Flavobacteriales</taxon>
        <taxon>Flavobacteriaceae</taxon>
        <taxon>Psychroflexus</taxon>
    </lineage>
</organism>
<gene>
    <name evidence="7" type="ORF">GCM10009433_01070</name>
</gene>
<dbReference type="RefSeq" id="WP_224455325.1">
    <property type="nucleotide sequence ID" value="NZ_BAAAGG010000001.1"/>
</dbReference>
<keyword evidence="8" id="KW-1185">Reference proteome</keyword>
<comment type="caution">
    <text evidence="7">The sequence shown here is derived from an EMBL/GenBank/DDBJ whole genome shotgun (WGS) entry which is preliminary data.</text>
</comment>
<name>A0ABN1K0H8_9FLAO</name>
<evidence type="ECO:0000256" key="1">
    <source>
        <dbReference type="ARBA" id="ARBA00004651"/>
    </source>
</evidence>
<dbReference type="Pfam" id="PF03626">
    <property type="entry name" value="COX4_pro"/>
    <property type="match status" value="1"/>
</dbReference>
<keyword evidence="3 6" id="KW-0812">Transmembrane</keyword>
<evidence type="ECO:0000313" key="7">
    <source>
        <dbReference type="EMBL" id="GAA0751244.1"/>
    </source>
</evidence>
<dbReference type="InterPro" id="IPR005171">
    <property type="entry name" value="Cyt_c_oxidase_su4_prok"/>
</dbReference>
<feature type="transmembrane region" description="Helical" evidence="6">
    <location>
        <begin position="85"/>
        <end position="103"/>
    </location>
</feature>
<feature type="transmembrane region" description="Helical" evidence="6">
    <location>
        <begin position="52"/>
        <end position="73"/>
    </location>
</feature>
<evidence type="ECO:0000313" key="8">
    <source>
        <dbReference type="Proteomes" id="UP001500185"/>
    </source>
</evidence>
<dbReference type="Proteomes" id="UP001500185">
    <property type="component" value="Unassembled WGS sequence"/>
</dbReference>
<keyword evidence="4 6" id="KW-1133">Transmembrane helix</keyword>
<evidence type="ECO:0000256" key="6">
    <source>
        <dbReference type="SAM" id="Phobius"/>
    </source>
</evidence>
<evidence type="ECO:0000256" key="2">
    <source>
        <dbReference type="ARBA" id="ARBA00022475"/>
    </source>
</evidence>
<proteinExistence type="predicted"/>
<feature type="transmembrane region" description="Helical" evidence="6">
    <location>
        <begin position="17"/>
        <end position="37"/>
    </location>
</feature>